<dbReference type="CDD" id="cd06530">
    <property type="entry name" value="S26_SPase_I"/>
    <property type="match status" value="2"/>
</dbReference>
<dbReference type="Proteomes" id="UP000318704">
    <property type="component" value="Chromosome"/>
</dbReference>
<dbReference type="EMBL" id="CP037920">
    <property type="protein sequence ID" value="QDT95161.1"/>
    <property type="molecule type" value="Genomic_DNA"/>
</dbReference>
<dbReference type="EC" id="3.4.21.89" evidence="3 7"/>
<feature type="active site" evidence="6">
    <location>
        <position position="54"/>
    </location>
</feature>
<sequence>MMHHPSSQIESQTEEVEGRSNLFRMVLESVVSLAIAVILFRTFQAEGYMISTGSMAPSLLGYHKQVICPRCDFSFTYGVAYDDSVSGNRFQAKGHSDGESFQQAGQYATCPNCGTHSIDLSNVPRNEGDQLLVFKHAYYLKPPERWSVAVFQNPMKPTQAYVKRVVGLPGESVQVRNGDLYINGKIERKNLKIQRAVRLLVYDHHYRPTKDDFFQPRLLPDESESPNGDHLRGKRAWVAKEDGFIFDENHESSQNVSSRNEWAWVNYQHWIRQGGHYVTSVSLEEWPAEVEKPEPVLANIEYDEEQKKLICKGSMSAETCHRYLDQTANEEFRYAIALLYEKSHVSPLFDDYGYNTGVENQQAIPVHDVMFQCDLKVNSGVGEFAIEVFEGHHKFRNVFDFQQRRVSLFVDGQKKAIRTGNLSGDFRTRTALLEMSVMDRQVLLAIDGQLVYKPLLYSETTTPRKEIRVPVRFGANGGDFYVSNLKLFRDIHYARGKALHGVDESYQLDHQSYFVLGDNSPVSLDSRSWSDGKVDYKYLLGKPFLVHLPSRQGEVKIGDHVGHMRIPDFSRIRYIQ</sequence>
<dbReference type="GO" id="GO:0016020">
    <property type="term" value="C:membrane"/>
    <property type="evidence" value="ECO:0007669"/>
    <property type="project" value="UniProtKB-SubCell"/>
</dbReference>
<name>A0A517VQ60_9PLAN</name>
<evidence type="ECO:0000256" key="1">
    <source>
        <dbReference type="ARBA" id="ARBA00000677"/>
    </source>
</evidence>
<evidence type="ECO:0000256" key="7">
    <source>
        <dbReference type="RuleBase" id="RU362042"/>
    </source>
</evidence>
<evidence type="ECO:0000256" key="4">
    <source>
        <dbReference type="ARBA" id="ARBA00019232"/>
    </source>
</evidence>
<dbReference type="Gene3D" id="2.10.109.10">
    <property type="entry name" value="Umud Fragment, subunit A"/>
    <property type="match status" value="2"/>
</dbReference>
<dbReference type="PROSITE" id="PS00761">
    <property type="entry name" value="SPASE_I_3"/>
    <property type="match status" value="1"/>
</dbReference>
<dbReference type="InterPro" id="IPR019757">
    <property type="entry name" value="Pept_S26A_signal_pept_1_Lys-AS"/>
</dbReference>
<evidence type="ECO:0000256" key="3">
    <source>
        <dbReference type="ARBA" id="ARBA00013208"/>
    </source>
</evidence>
<feature type="active site" evidence="6">
    <location>
        <position position="163"/>
    </location>
</feature>
<dbReference type="PANTHER" id="PTHR43390">
    <property type="entry name" value="SIGNAL PEPTIDASE I"/>
    <property type="match status" value="1"/>
</dbReference>
<dbReference type="AlphaFoldDB" id="A0A517VQ60"/>
<dbReference type="KEGG" id="gaw:V144x_06010"/>
<dbReference type="RefSeq" id="WP_144981119.1">
    <property type="nucleotide sequence ID" value="NZ_CP037920.1"/>
</dbReference>
<gene>
    <name evidence="9" type="primary">lepB_1</name>
    <name evidence="9" type="ORF">V144x_06010</name>
</gene>
<dbReference type="Pfam" id="PF10502">
    <property type="entry name" value="Peptidase_S26"/>
    <property type="match status" value="2"/>
</dbReference>
<keyword evidence="7" id="KW-0645">Protease</keyword>
<protein>
    <recommendedName>
        <fullName evidence="4 7">Signal peptidase I</fullName>
        <ecNumber evidence="3 7">3.4.21.89</ecNumber>
    </recommendedName>
</protein>
<proteinExistence type="inferred from homology"/>
<reference evidence="9 10" key="1">
    <citation type="submission" date="2019-03" db="EMBL/GenBank/DDBJ databases">
        <title>Deep-cultivation of Planctomycetes and their phenomic and genomic characterization uncovers novel biology.</title>
        <authorList>
            <person name="Wiegand S."/>
            <person name="Jogler M."/>
            <person name="Boedeker C."/>
            <person name="Pinto D."/>
            <person name="Vollmers J."/>
            <person name="Rivas-Marin E."/>
            <person name="Kohn T."/>
            <person name="Peeters S.H."/>
            <person name="Heuer A."/>
            <person name="Rast P."/>
            <person name="Oberbeckmann S."/>
            <person name="Bunk B."/>
            <person name="Jeske O."/>
            <person name="Meyerdierks A."/>
            <person name="Storesund J.E."/>
            <person name="Kallscheuer N."/>
            <person name="Luecker S."/>
            <person name="Lage O.M."/>
            <person name="Pohl T."/>
            <person name="Merkel B.J."/>
            <person name="Hornburger P."/>
            <person name="Mueller R.-W."/>
            <person name="Bruemmer F."/>
            <person name="Labrenz M."/>
            <person name="Spormann A.M."/>
            <person name="Op den Camp H."/>
            <person name="Overmann J."/>
            <person name="Amann R."/>
            <person name="Jetten M.S.M."/>
            <person name="Mascher T."/>
            <person name="Medema M.H."/>
            <person name="Devos D.P."/>
            <person name="Kaster A.-K."/>
            <person name="Ovreas L."/>
            <person name="Rohde M."/>
            <person name="Galperin M.Y."/>
            <person name="Jogler C."/>
        </authorList>
    </citation>
    <scope>NUCLEOTIDE SEQUENCE [LARGE SCALE GENOMIC DNA]</scope>
    <source>
        <strain evidence="9 10">V144</strain>
    </source>
</reference>
<evidence type="ECO:0000256" key="6">
    <source>
        <dbReference type="PIRSR" id="PIRSR600223-1"/>
    </source>
</evidence>
<feature type="domain" description="Peptidase S26" evidence="8">
    <location>
        <begin position="444"/>
        <end position="546"/>
    </location>
</feature>
<evidence type="ECO:0000256" key="2">
    <source>
        <dbReference type="ARBA" id="ARBA00009370"/>
    </source>
</evidence>
<keyword evidence="5 7" id="KW-0378">Hydrolase</keyword>
<comment type="similarity">
    <text evidence="2 7">Belongs to the peptidase S26 family.</text>
</comment>
<dbReference type="NCBIfam" id="TIGR02227">
    <property type="entry name" value="sigpep_I_bact"/>
    <property type="match status" value="1"/>
</dbReference>
<dbReference type="InterPro" id="IPR019758">
    <property type="entry name" value="Pept_S26A_signal_pept_1_CS"/>
</dbReference>
<feature type="domain" description="Peptidase S26" evidence="8">
    <location>
        <begin position="126"/>
        <end position="253"/>
    </location>
</feature>
<comment type="catalytic activity">
    <reaction evidence="1 7">
        <text>Cleavage of hydrophobic, N-terminal signal or leader sequences from secreted and periplasmic proteins.</text>
        <dbReference type="EC" id="3.4.21.89"/>
    </reaction>
</comment>
<organism evidence="9 10">
    <name type="scientific">Gimesia aquarii</name>
    <dbReference type="NCBI Taxonomy" id="2527964"/>
    <lineage>
        <taxon>Bacteria</taxon>
        <taxon>Pseudomonadati</taxon>
        <taxon>Planctomycetota</taxon>
        <taxon>Planctomycetia</taxon>
        <taxon>Planctomycetales</taxon>
        <taxon>Planctomycetaceae</taxon>
        <taxon>Gimesia</taxon>
    </lineage>
</organism>
<comment type="subcellular location">
    <subcellularLocation>
        <location evidence="7">Membrane</location>
        <topology evidence="7">Single-pass type II membrane protein</topology>
    </subcellularLocation>
</comment>
<evidence type="ECO:0000313" key="10">
    <source>
        <dbReference type="Proteomes" id="UP000318704"/>
    </source>
</evidence>
<dbReference type="PROSITE" id="PS00760">
    <property type="entry name" value="SPASE_I_2"/>
    <property type="match status" value="1"/>
</dbReference>
<evidence type="ECO:0000259" key="8">
    <source>
        <dbReference type="Pfam" id="PF10502"/>
    </source>
</evidence>
<dbReference type="PRINTS" id="PR00727">
    <property type="entry name" value="LEADERPTASE"/>
</dbReference>
<dbReference type="InterPro" id="IPR036286">
    <property type="entry name" value="LexA/Signal_pep-like_sf"/>
</dbReference>
<dbReference type="InterPro" id="IPR019533">
    <property type="entry name" value="Peptidase_S26"/>
</dbReference>
<dbReference type="GO" id="GO:0009003">
    <property type="term" value="F:signal peptidase activity"/>
    <property type="evidence" value="ECO:0007669"/>
    <property type="project" value="UniProtKB-EC"/>
</dbReference>
<dbReference type="GO" id="GO:0004252">
    <property type="term" value="F:serine-type endopeptidase activity"/>
    <property type="evidence" value="ECO:0007669"/>
    <property type="project" value="InterPro"/>
</dbReference>
<dbReference type="PANTHER" id="PTHR43390:SF1">
    <property type="entry name" value="CHLOROPLAST PROCESSING PEPTIDASE"/>
    <property type="match status" value="1"/>
</dbReference>
<evidence type="ECO:0000313" key="9">
    <source>
        <dbReference type="EMBL" id="QDT95161.1"/>
    </source>
</evidence>
<dbReference type="InterPro" id="IPR000223">
    <property type="entry name" value="Pept_S26A_signal_pept_1"/>
</dbReference>
<accession>A0A517VQ60</accession>
<dbReference type="SUPFAM" id="SSF51306">
    <property type="entry name" value="LexA/Signal peptidase"/>
    <property type="match status" value="2"/>
</dbReference>
<evidence type="ECO:0000256" key="5">
    <source>
        <dbReference type="ARBA" id="ARBA00022801"/>
    </source>
</evidence>
<dbReference type="GO" id="GO:0006465">
    <property type="term" value="P:signal peptide processing"/>
    <property type="evidence" value="ECO:0007669"/>
    <property type="project" value="InterPro"/>
</dbReference>